<gene>
    <name evidence="2" type="ORF">L207DRAFT_326155</name>
</gene>
<reference evidence="2 3" key="1">
    <citation type="submission" date="2016-04" db="EMBL/GenBank/DDBJ databases">
        <title>A degradative enzymes factory behind the ericoid mycorrhizal symbiosis.</title>
        <authorList>
            <consortium name="DOE Joint Genome Institute"/>
            <person name="Martino E."/>
            <person name="Morin E."/>
            <person name="Grelet G."/>
            <person name="Kuo A."/>
            <person name="Kohler A."/>
            <person name="Daghino S."/>
            <person name="Barry K."/>
            <person name="Choi C."/>
            <person name="Cichocki N."/>
            <person name="Clum A."/>
            <person name="Copeland A."/>
            <person name="Hainaut M."/>
            <person name="Haridas S."/>
            <person name="Labutti K."/>
            <person name="Lindquist E."/>
            <person name="Lipzen A."/>
            <person name="Khouja H.-R."/>
            <person name="Murat C."/>
            <person name="Ohm R."/>
            <person name="Olson A."/>
            <person name="Spatafora J."/>
            <person name="Veneault-Fourrey C."/>
            <person name="Henrissat B."/>
            <person name="Grigoriev I."/>
            <person name="Martin F."/>
            <person name="Perotto S."/>
        </authorList>
    </citation>
    <scope>NUCLEOTIDE SEQUENCE [LARGE SCALE GENOMIC DNA]</scope>
    <source>
        <strain evidence="2 3">F</strain>
    </source>
</reference>
<protein>
    <submittedName>
        <fullName evidence="2">Uncharacterized protein</fullName>
    </submittedName>
</protein>
<accession>A0A2J6RSI9</accession>
<dbReference type="EMBL" id="KZ613944">
    <property type="protein sequence ID" value="PMD41472.1"/>
    <property type="molecule type" value="Genomic_DNA"/>
</dbReference>
<evidence type="ECO:0000313" key="3">
    <source>
        <dbReference type="Proteomes" id="UP000235786"/>
    </source>
</evidence>
<sequence>MQEERTVAFPIPRGRSLICQESRSGEERGGDLYAGGVVPSDTSYSPPSPAAHWRARTNSSRDTEYGGAAAPFGKTRTSGTPLLCWSALHKHSGQIQTTQQHRVPKLPSTSKPLCVFPRPAMERWQGHFRGACRLHACPQAGCARQPLKAKGLSLCPLSRLATGVRADLARRSVWPVLGAGP</sequence>
<proteinExistence type="predicted"/>
<organism evidence="2 3">
    <name type="scientific">Hyaloscypha variabilis (strain UAMH 11265 / GT02V1 / F)</name>
    <name type="common">Meliniomyces variabilis</name>
    <dbReference type="NCBI Taxonomy" id="1149755"/>
    <lineage>
        <taxon>Eukaryota</taxon>
        <taxon>Fungi</taxon>
        <taxon>Dikarya</taxon>
        <taxon>Ascomycota</taxon>
        <taxon>Pezizomycotina</taxon>
        <taxon>Leotiomycetes</taxon>
        <taxon>Helotiales</taxon>
        <taxon>Hyaloscyphaceae</taxon>
        <taxon>Hyaloscypha</taxon>
        <taxon>Hyaloscypha variabilis</taxon>
    </lineage>
</organism>
<dbReference type="Proteomes" id="UP000235786">
    <property type="component" value="Unassembled WGS sequence"/>
</dbReference>
<keyword evidence="3" id="KW-1185">Reference proteome</keyword>
<evidence type="ECO:0000256" key="1">
    <source>
        <dbReference type="SAM" id="MobiDB-lite"/>
    </source>
</evidence>
<name>A0A2J6RSI9_HYAVF</name>
<evidence type="ECO:0000313" key="2">
    <source>
        <dbReference type="EMBL" id="PMD41472.1"/>
    </source>
</evidence>
<dbReference type="AlphaFoldDB" id="A0A2J6RSI9"/>
<feature type="region of interest" description="Disordered" evidence="1">
    <location>
        <begin position="22"/>
        <end position="72"/>
    </location>
</feature>